<dbReference type="PANTHER" id="PTHR32322:SF2">
    <property type="entry name" value="EAMA DOMAIN-CONTAINING PROTEIN"/>
    <property type="match status" value="1"/>
</dbReference>
<dbReference type="RefSeq" id="WP_190416753.1">
    <property type="nucleotide sequence ID" value="NZ_JAAOCA010000001.1"/>
</dbReference>
<evidence type="ECO:0000256" key="5">
    <source>
        <dbReference type="ARBA" id="ARBA00023136"/>
    </source>
</evidence>
<dbReference type="PANTHER" id="PTHR32322">
    <property type="entry name" value="INNER MEMBRANE TRANSPORTER"/>
    <property type="match status" value="1"/>
</dbReference>
<feature type="transmembrane region" description="Helical" evidence="6">
    <location>
        <begin position="126"/>
        <end position="145"/>
    </location>
</feature>
<comment type="subcellular location">
    <subcellularLocation>
        <location evidence="1">Membrane</location>
        <topology evidence="1">Multi-pass membrane protein</topology>
    </subcellularLocation>
</comment>
<evidence type="ECO:0000313" key="8">
    <source>
        <dbReference type="EMBL" id="MBD1597337.1"/>
    </source>
</evidence>
<feature type="transmembrane region" description="Helical" evidence="6">
    <location>
        <begin position="157"/>
        <end position="181"/>
    </location>
</feature>
<dbReference type="SUPFAM" id="SSF103481">
    <property type="entry name" value="Multidrug resistance efflux transporter EmrE"/>
    <property type="match status" value="2"/>
</dbReference>
<reference evidence="8 9" key="1">
    <citation type="journal article" date="2020" name="Insects">
        <title>Bacteria Belonging to Pseudomonas typographi sp. nov. from the Bark Beetle Ips typographus Have Genomic Potential to Aid in the Host Ecology.</title>
        <authorList>
            <person name="Peral-Aranega E."/>
            <person name="Saati-Santamaria Z."/>
            <person name="Kolarik M."/>
            <person name="Rivas R."/>
            <person name="Garcia-Fraile P."/>
        </authorList>
    </citation>
    <scope>NUCLEOTIDE SEQUENCE [LARGE SCALE GENOMIC DNA]</scope>
    <source>
        <strain evidence="8 9">CA3A</strain>
    </source>
</reference>
<evidence type="ECO:0000256" key="6">
    <source>
        <dbReference type="SAM" id="Phobius"/>
    </source>
</evidence>
<evidence type="ECO:0000256" key="4">
    <source>
        <dbReference type="ARBA" id="ARBA00022989"/>
    </source>
</evidence>
<feature type="transmembrane region" description="Helical" evidence="6">
    <location>
        <begin position="278"/>
        <end position="305"/>
    </location>
</feature>
<evidence type="ECO:0000256" key="3">
    <source>
        <dbReference type="ARBA" id="ARBA00022692"/>
    </source>
</evidence>
<keyword evidence="3 6" id="KW-0812">Transmembrane</keyword>
<sequence>MSVVKPLDGQAVGWMVVLCAIWALQQVAIKVAAEQVAPVMQIGLRSGGAAVLVGLLLYLKREGLPLRDGIWRLGLAVGGLFALEFMLVGEGLRYTSASHMVIFLYTAPIFAAIGLHWVLPAERLKPLQWLGIGVAFAGVVAAFAARAMAGVGEAPGAMLYGDALGLLGAVAWGATTVTMRCTRLVQLKPGQVLFYQLAAAFVLLVGAAAFTGQLAFEPVASTWLNLAFQTLVVGFASFLAWFWLLGRYLASRLGVLSFLTPLLGILMGVLLLDEQVEPGFLLGAVLVMLGILLVSGSDVFAAAVARRAAARERNSVL</sequence>
<accession>A0ABR7YVW1</accession>
<evidence type="ECO:0000313" key="9">
    <source>
        <dbReference type="Proteomes" id="UP000805841"/>
    </source>
</evidence>
<feature type="domain" description="EamA" evidence="7">
    <location>
        <begin position="12"/>
        <end position="141"/>
    </location>
</feature>
<comment type="caution">
    <text evidence="8">The sequence shown here is derived from an EMBL/GenBank/DDBJ whole genome shotgun (WGS) entry which is preliminary data.</text>
</comment>
<keyword evidence="9" id="KW-1185">Reference proteome</keyword>
<feature type="transmembrane region" description="Helical" evidence="6">
    <location>
        <begin position="253"/>
        <end position="272"/>
    </location>
</feature>
<evidence type="ECO:0000256" key="1">
    <source>
        <dbReference type="ARBA" id="ARBA00004141"/>
    </source>
</evidence>
<dbReference type="InterPro" id="IPR037185">
    <property type="entry name" value="EmrE-like"/>
</dbReference>
<keyword evidence="4 6" id="KW-1133">Transmembrane helix</keyword>
<feature type="transmembrane region" description="Helical" evidence="6">
    <location>
        <begin position="193"/>
        <end position="216"/>
    </location>
</feature>
<comment type="similarity">
    <text evidence="2">Belongs to the EamA transporter family.</text>
</comment>
<dbReference type="Proteomes" id="UP000805841">
    <property type="component" value="Unassembled WGS sequence"/>
</dbReference>
<feature type="transmembrane region" description="Helical" evidence="6">
    <location>
        <begin position="100"/>
        <end position="119"/>
    </location>
</feature>
<feature type="domain" description="EamA" evidence="7">
    <location>
        <begin position="160"/>
        <end position="295"/>
    </location>
</feature>
<name>A0ABR7YVW1_9PSED</name>
<dbReference type="Pfam" id="PF00892">
    <property type="entry name" value="EamA"/>
    <property type="match status" value="2"/>
</dbReference>
<feature type="transmembrane region" description="Helical" evidence="6">
    <location>
        <begin position="222"/>
        <end position="246"/>
    </location>
</feature>
<proteinExistence type="inferred from homology"/>
<evidence type="ECO:0000256" key="2">
    <source>
        <dbReference type="ARBA" id="ARBA00007362"/>
    </source>
</evidence>
<organism evidence="8 9">
    <name type="scientific">Pseudomonas typographi</name>
    <dbReference type="NCBI Taxonomy" id="2715964"/>
    <lineage>
        <taxon>Bacteria</taxon>
        <taxon>Pseudomonadati</taxon>
        <taxon>Pseudomonadota</taxon>
        <taxon>Gammaproteobacteria</taxon>
        <taxon>Pseudomonadales</taxon>
        <taxon>Pseudomonadaceae</taxon>
        <taxon>Pseudomonas</taxon>
    </lineage>
</organism>
<keyword evidence="5 6" id="KW-0472">Membrane</keyword>
<feature type="transmembrane region" description="Helical" evidence="6">
    <location>
        <begin position="70"/>
        <end position="88"/>
    </location>
</feature>
<dbReference type="EMBL" id="JAAOCA010000001">
    <property type="protein sequence ID" value="MBD1597337.1"/>
    <property type="molecule type" value="Genomic_DNA"/>
</dbReference>
<feature type="transmembrane region" description="Helical" evidence="6">
    <location>
        <begin position="12"/>
        <end position="33"/>
    </location>
</feature>
<protein>
    <submittedName>
        <fullName evidence="8">DMT family transporter</fullName>
    </submittedName>
</protein>
<dbReference type="InterPro" id="IPR000620">
    <property type="entry name" value="EamA_dom"/>
</dbReference>
<dbReference type="InterPro" id="IPR050638">
    <property type="entry name" value="AA-Vitamin_Transporters"/>
</dbReference>
<evidence type="ECO:0000259" key="7">
    <source>
        <dbReference type="Pfam" id="PF00892"/>
    </source>
</evidence>
<feature type="transmembrane region" description="Helical" evidence="6">
    <location>
        <begin position="39"/>
        <end position="58"/>
    </location>
</feature>
<gene>
    <name evidence="8" type="ORF">HAQ05_01230</name>
</gene>